<sequence length="370" mass="42964">MVLVDLLSAIGGLIRVKESADIDNAVFKLHYKITTTMLFGFCILITANSIVGDPINCHHGGSEGLQDDVVNTYYNPAFKFAGIGPYEEGDTMIYHAYYQWVPFLLFIQGILFYSPHWLWKAWEGRKLDAMVMGLSSPAVTQEERREKIYILTDYMVRSLHRHHFYAFKFFFCEFLNFTNTVFNLWFLNKFLGEKYMSIGIDLLKYVGEDDSKRTDPLIILFPRVTKCNFYLFGPSGTRQNRDILCVLGLNVINEKIFVFLWFWFIFLAIVSALGMIYRGIIYCLPVIRIGLLLKKAQIKYKNALKVLSKHLQAGDCFMLHLLSKNLEFLSFSSLLEEMFRKFDSRTSLQTDVEFNSNTDDEAYDMMNPKT</sequence>
<evidence type="ECO:0000256" key="7">
    <source>
        <dbReference type="ARBA" id="ARBA00022949"/>
    </source>
</evidence>
<dbReference type="PROSITE" id="PS51013">
    <property type="entry name" value="PANNEXIN"/>
    <property type="match status" value="1"/>
</dbReference>
<keyword evidence="5 12" id="KW-0812">Transmembrane</keyword>
<keyword evidence="10 12" id="KW-0472">Membrane</keyword>
<evidence type="ECO:0000313" key="14">
    <source>
        <dbReference type="Proteomes" id="UP000326759"/>
    </source>
</evidence>
<dbReference type="GO" id="GO:0005243">
    <property type="term" value="F:gap junction channel activity"/>
    <property type="evidence" value="ECO:0007669"/>
    <property type="project" value="TreeGrafter"/>
</dbReference>
<evidence type="ECO:0000256" key="6">
    <source>
        <dbReference type="ARBA" id="ARBA00022868"/>
    </source>
</evidence>
<comment type="caution">
    <text evidence="12">Lacks conserved residue(s) required for the propagation of feature annotation.</text>
</comment>
<dbReference type="OrthoDB" id="5867527at2759"/>
<dbReference type="PANTHER" id="PTHR11893">
    <property type="entry name" value="INNEXIN"/>
    <property type="match status" value="1"/>
</dbReference>
<feature type="transmembrane region" description="Helical" evidence="12">
    <location>
        <begin position="97"/>
        <end position="119"/>
    </location>
</feature>
<name>A0A5N5TCZ4_9CRUS</name>
<evidence type="ECO:0000256" key="1">
    <source>
        <dbReference type="ARBA" id="ARBA00004610"/>
    </source>
</evidence>
<keyword evidence="6" id="KW-0303">Gap junction</keyword>
<evidence type="ECO:0000256" key="11">
    <source>
        <dbReference type="ARBA" id="ARBA00023303"/>
    </source>
</evidence>
<evidence type="ECO:0000256" key="2">
    <source>
        <dbReference type="ARBA" id="ARBA00004651"/>
    </source>
</evidence>
<keyword evidence="9 12" id="KW-0406">Ion transport</keyword>
<keyword evidence="14" id="KW-1185">Reference proteome</keyword>
<keyword evidence="7" id="KW-0965">Cell junction</keyword>
<evidence type="ECO:0000256" key="9">
    <source>
        <dbReference type="ARBA" id="ARBA00023065"/>
    </source>
</evidence>
<evidence type="ECO:0000256" key="10">
    <source>
        <dbReference type="ARBA" id="ARBA00023136"/>
    </source>
</evidence>
<proteinExistence type="inferred from homology"/>
<dbReference type="GO" id="GO:0005886">
    <property type="term" value="C:plasma membrane"/>
    <property type="evidence" value="ECO:0007669"/>
    <property type="project" value="UniProtKB-SubCell"/>
</dbReference>
<dbReference type="AlphaFoldDB" id="A0A5N5TCZ4"/>
<feature type="transmembrane region" description="Helical" evidence="12">
    <location>
        <begin position="256"/>
        <end position="277"/>
    </location>
</feature>
<dbReference type="InterPro" id="IPR000990">
    <property type="entry name" value="Innexin"/>
</dbReference>
<evidence type="ECO:0000256" key="3">
    <source>
        <dbReference type="ARBA" id="ARBA00022448"/>
    </source>
</evidence>
<keyword evidence="8 12" id="KW-1133">Transmembrane helix</keyword>
<dbReference type="Pfam" id="PF00876">
    <property type="entry name" value="Innexin"/>
    <property type="match status" value="1"/>
</dbReference>
<comment type="subcellular location">
    <subcellularLocation>
        <location evidence="1">Cell junction</location>
        <location evidence="1">Gap junction</location>
    </subcellularLocation>
    <subcellularLocation>
        <location evidence="2 12">Cell membrane</location>
        <topology evidence="2 12">Multi-pass membrane protein</topology>
    </subcellularLocation>
</comment>
<evidence type="ECO:0000256" key="4">
    <source>
        <dbReference type="ARBA" id="ARBA00022475"/>
    </source>
</evidence>
<gene>
    <name evidence="13" type="primary">Inx6</name>
    <name evidence="12" type="synonym">inx</name>
    <name evidence="13" type="ORF">Anas_02284</name>
</gene>
<keyword evidence="3 12" id="KW-0813">Transport</keyword>
<accession>A0A5N5TCZ4</accession>
<dbReference type="PRINTS" id="PR01262">
    <property type="entry name" value="INNEXIN"/>
</dbReference>
<comment type="function">
    <text evidence="12">Structural component of the gap junctions.</text>
</comment>
<evidence type="ECO:0000313" key="13">
    <source>
        <dbReference type="EMBL" id="KAB7504543.1"/>
    </source>
</evidence>
<dbReference type="GO" id="GO:0005921">
    <property type="term" value="C:gap junction"/>
    <property type="evidence" value="ECO:0007669"/>
    <property type="project" value="UniProtKB-SubCell"/>
</dbReference>
<organism evidence="13 14">
    <name type="scientific">Armadillidium nasatum</name>
    <dbReference type="NCBI Taxonomy" id="96803"/>
    <lineage>
        <taxon>Eukaryota</taxon>
        <taxon>Metazoa</taxon>
        <taxon>Ecdysozoa</taxon>
        <taxon>Arthropoda</taxon>
        <taxon>Crustacea</taxon>
        <taxon>Multicrustacea</taxon>
        <taxon>Malacostraca</taxon>
        <taxon>Eumalacostraca</taxon>
        <taxon>Peracarida</taxon>
        <taxon>Isopoda</taxon>
        <taxon>Oniscidea</taxon>
        <taxon>Crinocheta</taxon>
        <taxon>Armadillidiidae</taxon>
        <taxon>Armadillidium</taxon>
    </lineage>
</organism>
<protein>
    <recommendedName>
        <fullName evidence="12">Innexin</fullName>
    </recommendedName>
</protein>
<reference evidence="13 14" key="1">
    <citation type="journal article" date="2019" name="PLoS Biol.">
        <title>Sex chromosomes control vertical transmission of feminizing Wolbachia symbionts in an isopod.</title>
        <authorList>
            <person name="Becking T."/>
            <person name="Chebbi M.A."/>
            <person name="Giraud I."/>
            <person name="Moumen B."/>
            <person name="Laverre T."/>
            <person name="Caubet Y."/>
            <person name="Peccoud J."/>
            <person name="Gilbert C."/>
            <person name="Cordaux R."/>
        </authorList>
    </citation>
    <scope>NUCLEOTIDE SEQUENCE [LARGE SCALE GENOMIC DNA]</scope>
    <source>
        <strain evidence="13">ANa2</strain>
        <tissue evidence="13">Whole body excluding digestive tract and cuticle</tissue>
    </source>
</reference>
<evidence type="ECO:0000256" key="5">
    <source>
        <dbReference type="ARBA" id="ARBA00022692"/>
    </source>
</evidence>
<dbReference type="PANTHER" id="PTHR11893:SF37">
    <property type="entry name" value="INNEXIN INX3"/>
    <property type="match status" value="1"/>
</dbReference>
<dbReference type="GO" id="GO:0034220">
    <property type="term" value="P:monoatomic ion transmembrane transport"/>
    <property type="evidence" value="ECO:0007669"/>
    <property type="project" value="UniProtKB-KW"/>
</dbReference>
<feature type="transmembrane region" description="Helical" evidence="12">
    <location>
        <begin position="165"/>
        <end position="187"/>
    </location>
</feature>
<evidence type="ECO:0000256" key="8">
    <source>
        <dbReference type="ARBA" id="ARBA00022989"/>
    </source>
</evidence>
<dbReference type="GO" id="GO:0007602">
    <property type="term" value="P:phototransduction"/>
    <property type="evidence" value="ECO:0007669"/>
    <property type="project" value="TreeGrafter"/>
</dbReference>
<comment type="caution">
    <text evidence="13">The sequence shown here is derived from an EMBL/GenBank/DDBJ whole genome shotgun (WGS) entry which is preliminary data.</text>
</comment>
<keyword evidence="4" id="KW-1003">Cell membrane</keyword>
<dbReference type="EMBL" id="SEYY01002922">
    <property type="protein sequence ID" value="KAB7504543.1"/>
    <property type="molecule type" value="Genomic_DNA"/>
</dbReference>
<evidence type="ECO:0000256" key="12">
    <source>
        <dbReference type="RuleBase" id="RU010713"/>
    </source>
</evidence>
<comment type="similarity">
    <text evidence="12">Belongs to the pannexin family.</text>
</comment>
<dbReference type="Proteomes" id="UP000326759">
    <property type="component" value="Unassembled WGS sequence"/>
</dbReference>
<keyword evidence="11 12" id="KW-0407">Ion channel</keyword>